<dbReference type="SFLD" id="SFLDS00029">
    <property type="entry name" value="Radical_SAM"/>
    <property type="match status" value="1"/>
</dbReference>
<dbReference type="PROSITE" id="PS51918">
    <property type="entry name" value="RADICAL_SAM"/>
    <property type="match status" value="1"/>
</dbReference>
<evidence type="ECO:0000256" key="1">
    <source>
        <dbReference type="ARBA" id="ARBA00022691"/>
    </source>
</evidence>
<dbReference type="InterPro" id="IPR013785">
    <property type="entry name" value="Aldolase_TIM"/>
</dbReference>
<sequence>MDEKNTINTNKTIVLELNYRCNLKCVHCYVPDVEKKDSPFLSLKDAKHIFDEMELNGFDRVLFTGGEPFANPQFLDIYQEAWNRGFIISIFTNATLIGEKEKKLLIDKQPDLLRISLFGGSIESYKEVTKADYFDKVLDNIKFFYGNNINVQVKIPLLRQNGQDVKSIHEKLKEIGITNKIEIRIIPRFNGDVEALKYRYTPQEIIDMKLDDEKKSLDFYKKIRTNKGKKVKNLKYCVEHCQPFVINPEMKLQLCYFIRDWEEDLNEFSLKDAILKLSEKMLKENITWSESMCEKCDKQYMCPYCPGWARNEINCANDKIPFLCQLVELYEHKYSSILEKEKEDA</sequence>
<evidence type="ECO:0000256" key="4">
    <source>
        <dbReference type="ARBA" id="ARBA00023014"/>
    </source>
</evidence>
<dbReference type="SFLD" id="SFLDG01067">
    <property type="entry name" value="SPASM/twitch_domain_containing"/>
    <property type="match status" value="1"/>
</dbReference>
<comment type="caution">
    <text evidence="6">The sequence shown here is derived from an EMBL/GenBank/DDBJ whole genome shotgun (WGS) entry which is preliminary data.</text>
</comment>
<evidence type="ECO:0000313" key="6">
    <source>
        <dbReference type="EMBL" id="MDC0828035.1"/>
    </source>
</evidence>
<protein>
    <submittedName>
        <fullName evidence="6">Radical SAM protein</fullName>
    </submittedName>
</protein>
<gene>
    <name evidence="6" type="ORF">POG00_04850</name>
</gene>
<dbReference type="GO" id="GO:0051536">
    <property type="term" value="F:iron-sulfur cluster binding"/>
    <property type="evidence" value="ECO:0007669"/>
    <property type="project" value="UniProtKB-KW"/>
</dbReference>
<dbReference type="GO" id="GO:0003824">
    <property type="term" value="F:catalytic activity"/>
    <property type="evidence" value="ECO:0007669"/>
    <property type="project" value="InterPro"/>
</dbReference>
<keyword evidence="2" id="KW-0479">Metal-binding</keyword>
<keyword evidence="3" id="KW-0408">Iron</keyword>
<dbReference type="PANTHER" id="PTHR11228">
    <property type="entry name" value="RADICAL SAM DOMAIN PROTEIN"/>
    <property type="match status" value="1"/>
</dbReference>
<keyword evidence="4" id="KW-0411">Iron-sulfur</keyword>
<dbReference type="Proteomes" id="UP001220658">
    <property type="component" value="Unassembled WGS sequence"/>
</dbReference>
<dbReference type="AlphaFoldDB" id="A0AAW6FSY8"/>
<proteinExistence type="predicted"/>
<dbReference type="InterPro" id="IPR058240">
    <property type="entry name" value="rSAM_sf"/>
</dbReference>
<dbReference type="EMBL" id="JAQNCK010000010">
    <property type="protein sequence ID" value="MDC0828035.1"/>
    <property type="molecule type" value="Genomic_DNA"/>
</dbReference>
<evidence type="ECO:0000256" key="2">
    <source>
        <dbReference type="ARBA" id="ARBA00022723"/>
    </source>
</evidence>
<dbReference type="Pfam" id="PF04055">
    <property type="entry name" value="Radical_SAM"/>
    <property type="match status" value="1"/>
</dbReference>
<dbReference type="CDD" id="cd01335">
    <property type="entry name" value="Radical_SAM"/>
    <property type="match status" value="1"/>
</dbReference>
<dbReference type="GO" id="GO:0046872">
    <property type="term" value="F:metal ion binding"/>
    <property type="evidence" value="ECO:0007669"/>
    <property type="project" value="UniProtKB-KW"/>
</dbReference>
<feature type="domain" description="Radical SAM core" evidence="5">
    <location>
        <begin position="7"/>
        <end position="226"/>
    </location>
</feature>
<evidence type="ECO:0000313" key="7">
    <source>
        <dbReference type="Proteomes" id="UP001220658"/>
    </source>
</evidence>
<dbReference type="RefSeq" id="WP_195191248.1">
    <property type="nucleotide sequence ID" value="NZ_JADMUL010000013.1"/>
</dbReference>
<keyword evidence="1" id="KW-0949">S-adenosyl-L-methionine</keyword>
<dbReference type="Gene3D" id="3.20.20.70">
    <property type="entry name" value="Aldolase class I"/>
    <property type="match status" value="1"/>
</dbReference>
<name>A0AAW6FSY8_9FIRM</name>
<dbReference type="InterPro" id="IPR007197">
    <property type="entry name" value="rSAM"/>
</dbReference>
<organism evidence="6 7">
    <name type="scientific">Faecalitalea cylindroides</name>
    <dbReference type="NCBI Taxonomy" id="39483"/>
    <lineage>
        <taxon>Bacteria</taxon>
        <taxon>Bacillati</taxon>
        <taxon>Bacillota</taxon>
        <taxon>Erysipelotrichia</taxon>
        <taxon>Erysipelotrichales</taxon>
        <taxon>Erysipelotrichaceae</taxon>
        <taxon>Faecalitalea</taxon>
    </lineage>
</organism>
<dbReference type="SUPFAM" id="SSF102114">
    <property type="entry name" value="Radical SAM enzymes"/>
    <property type="match status" value="1"/>
</dbReference>
<accession>A0AAW6FSY8</accession>
<dbReference type="InterPro" id="IPR050377">
    <property type="entry name" value="Radical_SAM_PqqE_MftC-like"/>
</dbReference>
<dbReference type="PANTHER" id="PTHR11228:SF7">
    <property type="entry name" value="PQQA PEPTIDE CYCLASE"/>
    <property type="match status" value="1"/>
</dbReference>
<evidence type="ECO:0000259" key="5">
    <source>
        <dbReference type="PROSITE" id="PS51918"/>
    </source>
</evidence>
<reference evidence="6" key="1">
    <citation type="submission" date="2023-01" db="EMBL/GenBank/DDBJ databases">
        <title>Human gut microbiome strain richness.</title>
        <authorList>
            <person name="Chen-Liaw A."/>
        </authorList>
    </citation>
    <scope>NUCLEOTIDE SEQUENCE</scope>
    <source>
        <strain evidence="6">D55st1_G4_D55t1_190419</strain>
    </source>
</reference>
<evidence type="ECO:0000256" key="3">
    <source>
        <dbReference type="ARBA" id="ARBA00023004"/>
    </source>
</evidence>